<keyword evidence="2" id="KW-1185">Reference proteome</keyword>
<dbReference type="EMBL" id="JANBUN010000117">
    <property type="protein sequence ID" value="KAJ2806713.1"/>
    <property type="molecule type" value="Genomic_DNA"/>
</dbReference>
<dbReference type="Proteomes" id="UP001140087">
    <property type="component" value="Unassembled WGS sequence"/>
</dbReference>
<sequence length="109" mass="11803">MLRRQAPAGSVLPAVPQKVQAFAYRPYGASLAGEDGSTVCAGDDSDSGGDADTPAAKIVWRAPTAESDRRRMDGLQEDAAHRRIREARSLVDDTRFEFACDAVYECQRG</sequence>
<proteinExistence type="predicted"/>
<gene>
    <name evidence="1" type="ORF">H4R21_000757</name>
</gene>
<comment type="caution">
    <text evidence="1">The sequence shown here is derived from an EMBL/GenBank/DDBJ whole genome shotgun (WGS) entry which is preliminary data.</text>
</comment>
<reference evidence="1" key="1">
    <citation type="submission" date="2022-07" db="EMBL/GenBank/DDBJ databases">
        <title>Phylogenomic reconstructions and comparative analyses of Kickxellomycotina fungi.</title>
        <authorList>
            <person name="Reynolds N.K."/>
            <person name="Stajich J.E."/>
            <person name="Barry K."/>
            <person name="Grigoriev I.V."/>
            <person name="Crous P."/>
            <person name="Smith M.E."/>
        </authorList>
    </citation>
    <scope>NUCLEOTIDE SEQUENCE</scope>
    <source>
        <strain evidence="1">BCRC 34780</strain>
    </source>
</reference>
<accession>A0ACC1LFS1</accession>
<organism evidence="1 2">
    <name type="scientific">Coemansia helicoidea</name>
    <dbReference type="NCBI Taxonomy" id="1286919"/>
    <lineage>
        <taxon>Eukaryota</taxon>
        <taxon>Fungi</taxon>
        <taxon>Fungi incertae sedis</taxon>
        <taxon>Zoopagomycota</taxon>
        <taxon>Kickxellomycotina</taxon>
        <taxon>Kickxellomycetes</taxon>
        <taxon>Kickxellales</taxon>
        <taxon>Kickxellaceae</taxon>
        <taxon>Coemansia</taxon>
    </lineage>
</organism>
<name>A0ACC1LFS1_9FUNG</name>
<evidence type="ECO:0000313" key="2">
    <source>
        <dbReference type="Proteomes" id="UP001140087"/>
    </source>
</evidence>
<evidence type="ECO:0000313" key="1">
    <source>
        <dbReference type="EMBL" id="KAJ2806713.1"/>
    </source>
</evidence>
<protein>
    <submittedName>
        <fullName evidence="1">Uncharacterized protein</fullName>
    </submittedName>
</protein>